<accession>A0AAV1MTG2</accession>
<dbReference type="EMBL" id="CAWUFR010000003">
    <property type="protein sequence ID" value="CAK6950158.1"/>
    <property type="molecule type" value="Genomic_DNA"/>
</dbReference>
<name>A0AAV1MTG2_SCOSC</name>
<keyword evidence="2" id="KW-1185">Reference proteome</keyword>
<dbReference type="AlphaFoldDB" id="A0AAV1MTG2"/>
<protein>
    <submittedName>
        <fullName evidence="1">Uncharacterized protein</fullName>
    </submittedName>
</protein>
<comment type="caution">
    <text evidence="1">The sequence shown here is derived from an EMBL/GenBank/DDBJ whole genome shotgun (WGS) entry which is preliminary data.</text>
</comment>
<reference evidence="1 2" key="1">
    <citation type="submission" date="2024-01" db="EMBL/GenBank/DDBJ databases">
        <authorList>
            <person name="Alioto T."/>
            <person name="Alioto T."/>
            <person name="Gomez Garrido J."/>
        </authorList>
    </citation>
    <scope>NUCLEOTIDE SEQUENCE [LARGE SCALE GENOMIC DNA]</scope>
</reference>
<proteinExistence type="predicted"/>
<organism evidence="1 2">
    <name type="scientific">Scomber scombrus</name>
    <name type="common">Atlantic mackerel</name>
    <name type="synonym">Scomber vernalis</name>
    <dbReference type="NCBI Taxonomy" id="13677"/>
    <lineage>
        <taxon>Eukaryota</taxon>
        <taxon>Metazoa</taxon>
        <taxon>Chordata</taxon>
        <taxon>Craniata</taxon>
        <taxon>Vertebrata</taxon>
        <taxon>Euteleostomi</taxon>
        <taxon>Actinopterygii</taxon>
        <taxon>Neopterygii</taxon>
        <taxon>Teleostei</taxon>
        <taxon>Neoteleostei</taxon>
        <taxon>Acanthomorphata</taxon>
        <taxon>Pelagiaria</taxon>
        <taxon>Scombriformes</taxon>
        <taxon>Scombridae</taxon>
        <taxon>Scomber</taxon>
    </lineage>
</organism>
<dbReference type="Proteomes" id="UP001314229">
    <property type="component" value="Unassembled WGS sequence"/>
</dbReference>
<evidence type="ECO:0000313" key="1">
    <source>
        <dbReference type="EMBL" id="CAK6950158.1"/>
    </source>
</evidence>
<evidence type="ECO:0000313" key="2">
    <source>
        <dbReference type="Proteomes" id="UP001314229"/>
    </source>
</evidence>
<gene>
    <name evidence="1" type="ORF">FSCOSCO3_A037799</name>
</gene>
<sequence length="71" mass="7833">MDTGHRSETCEINHATEVNAVEPLTDLRLAFELCLTRPVPDLCKVASTDPVIHSTVGCVEREGHTVYEPLD</sequence>